<evidence type="ECO:0000259" key="1">
    <source>
        <dbReference type="Pfam" id="PF08241"/>
    </source>
</evidence>
<dbReference type="Gene3D" id="3.40.50.150">
    <property type="entry name" value="Vaccinia Virus protein VP39"/>
    <property type="match status" value="1"/>
</dbReference>
<dbReference type="PANTHER" id="PTHR43861">
    <property type="entry name" value="TRANS-ACONITATE 2-METHYLTRANSFERASE-RELATED"/>
    <property type="match status" value="1"/>
</dbReference>
<dbReference type="Pfam" id="PF08241">
    <property type="entry name" value="Methyltransf_11"/>
    <property type="match status" value="1"/>
</dbReference>
<proteinExistence type="predicted"/>
<sequence length="210" mass="22855">MLEESPARFFAAIGELEWYSRTHRHWIDDLGLRVRDRVLEVGCATGTLTAYLADNGYRVTGFDRSNAMIRQARNDHPDMDFSVGDATRLPYGDDTFDAVVAASVINVVSDGESVLSEMHRVCAPGGTVSILVPSTDFTDDGFDALIESLGLEGFSRAALTKWHRSATKMSRSQLATLLASAGFGPAVTHSYLDGMIIAPTVTVQRDRIAP</sequence>
<dbReference type="AlphaFoldDB" id="A0A3B0SJD7"/>
<organism evidence="2">
    <name type="scientific">hydrothermal vent metagenome</name>
    <dbReference type="NCBI Taxonomy" id="652676"/>
    <lineage>
        <taxon>unclassified sequences</taxon>
        <taxon>metagenomes</taxon>
        <taxon>ecological metagenomes</taxon>
    </lineage>
</organism>
<dbReference type="CDD" id="cd02440">
    <property type="entry name" value="AdoMet_MTases"/>
    <property type="match status" value="1"/>
</dbReference>
<reference evidence="2" key="1">
    <citation type="submission" date="2018-06" db="EMBL/GenBank/DDBJ databases">
        <authorList>
            <person name="Zhirakovskaya E."/>
        </authorList>
    </citation>
    <scope>NUCLEOTIDE SEQUENCE</scope>
</reference>
<evidence type="ECO:0000313" key="2">
    <source>
        <dbReference type="EMBL" id="VAV95025.1"/>
    </source>
</evidence>
<dbReference type="EMBL" id="UOEI01000137">
    <property type="protein sequence ID" value="VAV95025.1"/>
    <property type="molecule type" value="Genomic_DNA"/>
</dbReference>
<name>A0A3B0SJD7_9ZZZZ</name>
<protein>
    <recommendedName>
        <fullName evidence="1">Methyltransferase type 11 domain-containing protein</fullName>
    </recommendedName>
</protein>
<accession>A0A3B0SJD7</accession>
<dbReference type="InterPro" id="IPR013216">
    <property type="entry name" value="Methyltransf_11"/>
</dbReference>
<dbReference type="InterPro" id="IPR029063">
    <property type="entry name" value="SAM-dependent_MTases_sf"/>
</dbReference>
<gene>
    <name evidence="2" type="ORF">MNBD_ACTINO01-1245</name>
</gene>
<dbReference type="SUPFAM" id="SSF53335">
    <property type="entry name" value="S-adenosyl-L-methionine-dependent methyltransferases"/>
    <property type="match status" value="1"/>
</dbReference>
<feature type="domain" description="Methyltransferase type 11" evidence="1">
    <location>
        <begin position="39"/>
        <end position="129"/>
    </location>
</feature>
<dbReference type="GO" id="GO:0008757">
    <property type="term" value="F:S-adenosylmethionine-dependent methyltransferase activity"/>
    <property type="evidence" value="ECO:0007669"/>
    <property type="project" value="InterPro"/>
</dbReference>